<dbReference type="GO" id="GO:0016787">
    <property type="term" value="F:hydrolase activity"/>
    <property type="evidence" value="ECO:0007669"/>
    <property type="project" value="UniProtKB-KW"/>
</dbReference>
<evidence type="ECO:0000256" key="1">
    <source>
        <dbReference type="ARBA" id="ARBA00038455"/>
    </source>
</evidence>
<dbReference type="PANTHER" id="PTHR42905:SF7">
    <property type="entry name" value="PHOSPHOENOLPYRUVATE PHOSPHOMUTASE"/>
    <property type="match status" value="1"/>
</dbReference>
<keyword evidence="3" id="KW-1185">Reference proteome</keyword>
<dbReference type="InterPro" id="IPR015813">
    <property type="entry name" value="Pyrv/PenolPyrv_kinase-like_dom"/>
</dbReference>
<reference evidence="3" key="1">
    <citation type="submission" date="2017-03" db="EMBL/GenBank/DDBJ databases">
        <authorList>
            <person name="Safronova V.I."/>
            <person name="Sazanova A.L."/>
            <person name="Chirak E.R."/>
        </authorList>
    </citation>
    <scope>NUCLEOTIDE SEQUENCE [LARGE SCALE GENOMIC DNA]</scope>
    <source>
        <strain evidence="3">Ach-343</strain>
    </source>
</reference>
<protein>
    <submittedName>
        <fullName evidence="2">Phosphonopyruvate hydrolase</fullName>
    </submittedName>
</protein>
<keyword evidence="2" id="KW-0378">Hydrolase</keyword>
<evidence type="ECO:0000313" key="3">
    <source>
        <dbReference type="Proteomes" id="UP000248616"/>
    </source>
</evidence>
<dbReference type="CDD" id="cd00377">
    <property type="entry name" value="ICL_PEPM"/>
    <property type="match status" value="1"/>
</dbReference>
<evidence type="ECO:0000313" key="2">
    <source>
        <dbReference type="EMBL" id="PZV37066.1"/>
    </source>
</evidence>
<dbReference type="AlphaFoldDB" id="A0A2W7E128"/>
<keyword evidence="2" id="KW-0670">Pyruvate</keyword>
<comment type="similarity">
    <text evidence="1">Belongs to the isocitrate lyase/PEP mutase superfamily. PEP mutase family.</text>
</comment>
<sequence>MSKAKQLRDRMAERGLVHIMAAHSPLSAVLAEEAGFDGIWASGFELSALYGLPDMSLISMTQHLDMLRAIAGRSSLPIVADIDTGYGNAINVIHAISEYERAGASAVVIEDKTFPKVTSLAAGGRQELLRVEEFQGKIEAAISTRTDPNFLVIARTEALIAGLGEEEALKRAAAYEAAGADMILIHSKQKTPEEVESFVRAWSGKAPIVIVPTAYPEMNEERIKALGRIAIVIYGNHAIRASVTAMKDVFARILKDRGIHNVNRDIVSVEEVFRLQRMDQVKANEEHFLE</sequence>
<dbReference type="InterPro" id="IPR039556">
    <property type="entry name" value="ICL/PEPM"/>
</dbReference>
<proteinExistence type="inferred from homology"/>
<name>A0A2W7E128_9HYPH</name>
<comment type="caution">
    <text evidence="2">The sequence shown here is derived from an EMBL/GenBank/DDBJ whole genome shotgun (WGS) entry which is preliminary data.</text>
</comment>
<dbReference type="Proteomes" id="UP000248616">
    <property type="component" value="Unassembled WGS sequence"/>
</dbReference>
<dbReference type="InterPro" id="IPR040442">
    <property type="entry name" value="Pyrv_kinase-like_dom_sf"/>
</dbReference>
<dbReference type="OrthoDB" id="9771433at2"/>
<dbReference type="NCBIfam" id="TIGR02321">
    <property type="entry name" value="Pphn_pyruv_hyd"/>
    <property type="match status" value="1"/>
</dbReference>
<dbReference type="SUPFAM" id="SSF51621">
    <property type="entry name" value="Phosphoenolpyruvate/pyruvate domain"/>
    <property type="match status" value="1"/>
</dbReference>
<dbReference type="PANTHER" id="PTHR42905">
    <property type="entry name" value="PHOSPHOENOLPYRUVATE CARBOXYLASE"/>
    <property type="match status" value="1"/>
</dbReference>
<dbReference type="Gene3D" id="3.20.20.60">
    <property type="entry name" value="Phosphoenolpyruvate-binding domains"/>
    <property type="match status" value="1"/>
</dbReference>
<dbReference type="InterPro" id="IPR012649">
    <property type="entry name" value="PPH"/>
</dbReference>
<dbReference type="RefSeq" id="WP_111545626.1">
    <property type="nucleotide sequence ID" value="NZ_MZXV01000038.1"/>
</dbReference>
<dbReference type="EMBL" id="MZXV01000038">
    <property type="protein sequence ID" value="PZV37066.1"/>
    <property type="molecule type" value="Genomic_DNA"/>
</dbReference>
<gene>
    <name evidence="2" type="ORF">B5V02_18545</name>
</gene>
<organism evidence="2 3">
    <name type="scientific">Mesorhizobium kowhaii</name>
    <dbReference type="NCBI Taxonomy" id="1300272"/>
    <lineage>
        <taxon>Bacteria</taxon>
        <taxon>Pseudomonadati</taxon>
        <taxon>Pseudomonadota</taxon>
        <taxon>Alphaproteobacteria</taxon>
        <taxon>Hyphomicrobiales</taxon>
        <taxon>Phyllobacteriaceae</taxon>
        <taxon>Mesorhizobium</taxon>
    </lineage>
</organism>
<dbReference type="Pfam" id="PF13714">
    <property type="entry name" value="PEP_mutase"/>
    <property type="match status" value="1"/>
</dbReference>
<accession>A0A2W7E128</accession>